<evidence type="ECO:0000256" key="4">
    <source>
        <dbReference type="ARBA" id="ARBA00022989"/>
    </source>
</evidence>
<dbReference type="GO" id="GO:0005886">
    <property type="term" value="C:plasma membrane"/>
    <property type="evidence" value="ECO:0007669"/>
    <property type="project" value="UniProtKB-SubCell"/>
</dbReference>
<evidence type="ECO:0000259" key="8">
    <source>
        <dbReference type="Pfam" id="PF13396"/>
    </source>
</evidence>
<organism evidence="9 10">
    <name type="scientific">Agromyces archimandritae</name>
    <dbReference type="NCBI Taxonomy" id="2781962"/>
    <lineage>
        <taxon>Bacteria</taxon>
        <taxon>Bacillati</taxon>
        <taxon>Actinomycetota</taxon>
        <taxon>Actinomycetes</taxon>
        <taxon>Micrococcales</taxon>
        <taxon>Microbacteriaceae</taxon>
        <taxon>Agromyces</taxon>
    </lineage>
</organism>
<accession>A0A975FJS9</accession>
<feature type="region of interest" description="Disordered" evidence="6">
    <location>
        <begin position="69"/>
        <end position="95"/>
    </location>
</feature>
<feature type="compositionally biased region" description="Low complexity" evidence="6">
    <location>
        <begin position="75"/>
        <end position="87"/>
    </location>
</feature>
<feature type="transmembrane region" description="Helical" evidence="7">
    <location>
        <begin position="34"/>
        <end position="54"/>
    </location>
</feature>
<dbReference type="Pfam" id="PF13396">
    <property type="entry name" value="PLDc_N"/>
    <property type="match status" value="1"/>
</dbReference>
<gene>
    <name evidence="9" type="ORF">G127AT_10910</name>
</gene>
<keyword evidence="4 7" id="KW-1133">Transmembrane helix</keyword>
<dbReference type="AlphaFoldDB" id="A0A975FJS9"/>
<name>A0A975FJS9_9MICO</name>
<feature type="domain" description="Cardiolipin synthase N-terminal" evidence="8">
    <location>
        <begin position="11"/>
        <end position="56"/>
    </location>
</feature>
<dbReference type="EMBL" id="CP071696">
    <property type="protein sequence ID" value="QTX03828.1"/>
    <property type="molecule type" value="Genomic_DNA"/>
</dbReference>
<evidence type="ECO:0000256" key="7">
    <source>
        <dbReference type="SAM" id="Phobius"/>
    </source>
</evidence>
<feature type="transmembrane region" description="Helical" evidence="7">
    <location>
        <begin position="6"/>
        <end position="22"/>
    </location>
</feature>
<keyword evidence="10" id="KW-1185">Reference proteome</keyword>
<keyword evidence="2" id="KW-1003">Cell membrane</keyword>
<evidence type="ECO:0000256" key="2">
    <source>
        <dbReference type="ARBA" id="ARBA00022475"/>
    </source>
</evidence>
<evidence type="ECO:0000256" key="3">
    <source>
        <dbReference type="ARBA" id="ARBA00022692"/>
    </source>
</evidence>
<keyword evidence="3 7" id="KW-0812">Transmembrane</keyword>
<comment type="subcellular location">
    <subcellularLocation>
        <location evidence="1">Cell membrane</location>
        <topology evidence="1">Multi-pass membrane protein</topology>
    </subcellularLocation>
</comment>
<dbReference type="InterPro" id="IPR027379">
    <property type="entry name" value="CLS_N"/>
</dbReference>
<dbReference type="RefSeq" id="WP_210896811.1">
    <property type="nucleotide sequence ID" value="NZ_CP071696.1"/>
</dbReference>
<dbReference type="Proteomes" id="UP000671914">
    <property type="component" value="Chromosome"/>
</dbReference>
<dbReference type="KEGG" id="aarc:G127AT_10910"/>
<sequence length="123" mass="13733">MPIVLGLLPLVLMLAALIDLIMRGDEQVRHMPKFVWILLVVLLPLIGSILWFAIGREYGGSDGGARMPWGRDRASAPAPMRAPAPARTTEEQLADLDREIEEERLRRAIAERRRELEGQPGDG</sequence>
<keyword evidence="5 7" id="KW-0472">Membrane</keyword>
<evidence type="ECO:0000256" key="5">
    <source>
        <dbReference type="ARBA" id="ARBA00023136"/>
    </source>
</evidence>
<reference evidence="9" key="1">
    <citation type="submission" date="2021-03" db="EMBL/GenBank/DDBJ databases">
        <title>Agromyces archimandritus sp. nov., isolated from the cockroach Archimandrita tessellata.</title>
        <authorList>
            <person name="Guzman J."/>
            <person name="Ortuzar M."/>
            <person name="Poehlein A."/>
            <person name="Daniel R."/>
            <person name="Trujillo M."/>
            <person name="Vilcinskas A."/>
        </authorList>
    </citation>
    <scope>NUCLEOTIDE SEQUENCE</scope>
    <source>
        <strain evidence="9">G127AT</strain>
    </source>
</reference>
<evidence type="ECO:0000256" key="6">
    <source>
        <dbReference type="SAM" id="MobiDB-lite"/>
    </source>
</evidence>
<evidence type="ECO:0000313" key="10">
    <source>
        <dbReference type="Proteomes" id="UP000671914"/>
    </source>
</evidence>
<evidence type="ECO:0000256" key="1">
    <source>
        <dbReference type="ARBA" id="ARBA00004651"/>
    </source>
</evidence>
<proteinExistence type="predicted"/>
<evidence type="ECO:0000313" key="9">
    <source>
        <dbReference type="EMBL" id="QTX03828.1"/>
    </source>
</evidence>
<protein>
    <submittedName>
        <fullName evidence="9">PLDc N-terminal domain-containing protein</fullName>
    </submittedName>
</protein>